<sequence>MTLTKEEKEILDSVENSEWRRVPNFEQEAIRYRKIAEATLRKGNYLPCQENAPTGLRKIDLRLPRSGYPG</sequence>
<name>A0A450SZJ6_9GAMM</name>
<accession>A0A450SZJ6</accession>
<reference evidence="1" key="1">
    <citation type="submission" date="2019-02" db="EMBL/GenBank/DDBJ databases">
        <authorList>
            <person name="Gruber-Vodicka R. H."/>
            <person name="Seah K. B. B."/>
        </authorList>
    </citation>
    <scope>NUCLEOTIDE SEQUENCE</scope>
    <source>
        <strain evidence="1">BECK_DK47</strain>
    </source>
</reference>
<gene>
    <name evidence="1" type="ORF">BECKDK2373B_GA0170837_108311</name>
</gene>
<protein>
    <submittedName>
        <fullName evidence="1">Uncharacterized protein</fullName>
    </submittedName>
</protein>
<proteinExistence type="predicted"/>
<dbReference type="EMBL" id="CAADEX010000083">
    <property type="protein sequence ID" value="VFJ59495.1"/>
    <property type="molecule type" value="Genomic_DNA"/>
</dbReference>
<evidence type="ECO:0000313" key="1">
    <source>
        <dbReference type="EMBL" id="VFJ59495.1"/>
    </source>
</evidence>
<organism evidence="1">
    <name type="scientific">Candidatus Kentrum sp. DK</name>
    <dbReference type="NCBI Taxonomy" id="2126562"/>
    <lineage>
        <taxon>Bacteria</taxon>
        <taxon>Pseudomonadati</taxon>
        <taxon>Pseudomonadota</taxon>
        <taxon>Gammaproteobacteria</taxon>
        <taxon>Candidatus Kentrum</taxon>
    </lineage>
</organism>
<dbReference type="AlphaFoldDB" id="A0A450SZJ6"/>